<dbReference type="Proteomes" id="UP001224781">
    <property type="component" value="Unassembled WGS sequence"/>
</dbReference>
<sequence length="158" mass="18126">MPKKQKRDSGYYEERLRNEFPLVYADLKAGKHRTITEASIAAGIKTGRTRLHELKNAWKKASASERLEFVGWLKTTSGTSLHRSPKPVFTKDNYLEPWAKKRIDDIMQSRGITARSIRDQIGIPAKDTSLESAFRGSRILKRSTRDKIEQWLLSQPSP</sequence>
<evidence type="ECO:0000313" key="1">
    <source>
        <dbReference type="EMBL" id="MDQ1184194.1"/>
    </source>
</evidence>
<dbReference type="EMBL" id="JAUTBL010000001">
    <property type="protein sequence ID" value="MDQ1184194.1"/>
    <property type="molecule type" value="Genomic_DNA"/>
</dbReference>
<gene>
    <name evidence="1" type="ORF">QE408_001316</name>
</gene>
<comment type="caution">
    <text evidence="1">The sequence shown here is derived from an EMBL/GenBank/DDBJ whole genome shotgun (WGS) entry which is preliminary data.</text>
</comment>
<evidence type="ECO:0000313" key="2">
    <source>
        <dbReference type="Proteomes" id="UP001224781"/>
    </source>
</evidence>
<protein>
    <submittedName>
        <fullName evidence="1">Uncharacterized protein</fullName>
    </submittedName>
</protein>
<accession>A0ABU0UGX8</accession>
<name>A0ABU0UGX8_9HYPH</name>
<proteinExistence type="predicted"/>
<keyword evidence="2" id="KW-1185">Reference proteome</keyword>
<reference evidence="1 2" key="1">
    <citation type="submission" date="2023-07" db="EMBL/GenBank/DDBJ databases">
        <title>Functional and genomic diversity of the sorghum phyllosphere microbiome.</title>
        <authorList>
            <person name="Shade A."/>
        </authorList>
    </citation>
    <scope>NUCLEOTIDE SEQUENCE [LARGE SCALE GENOMIC DNA]</scope>
    <source>
        <strain evidence="1 2">SORGH_AS_1126</strain>
    </source>
</reference>
<organism evidence="1 2">
    <name type="scientific">Agrobacterium larrymoorei</name>
    <dbReference type="NCBI Taxonomy" id="160699"/>
    <lineage>
        <taxon>Bacteria</taxon>
        <taxon>Pseudomonadati</taxon>
        <taxon>Pseudomonadota</taxon>
        <taxon>Alphaproteobacteria</taxon>
        <taxon>Hyphomicrobiales</taxon>
        <taxon>Rhizobiaceae</taxon>
        <taxon>Rhizobium/Agrobacterium group</taxon>
        <taxon>Agrobacterium</taxon>
    </lineage>
</organism>
<dbReference type="RefSeq" id="WP_306929528.1">
    <property type="nucleotide sequence ID" value="NZ_JAUTBL010000001.1"/>
</dbReference>